<dbReference type="NCBIfam" id="TIGR00022">
    <property type="entry name" value="YhcH/YjgK/YiaL family protein"/>
    <property type="match status" value="1"/>
</dbReference>
<dbReference type="Gene3D" id="2.60.120.370">
    <property type="entry name" value="YhcH/YjgK/YiaL"/>
    <property type="match status" value="1"/>
</dbReference>
<dbReference type="Pfam" id="PF04074">
    <property type="entry name" value="DUF386"/>
    <property type="match status" value="1"/>
</dbReference>
<name>A0A0G4JXE7_9GAMM</name>
<dbReference type="InterPro" id="IPR004375">
    <property type="entry name" value="NanQ/TabA/YiaL"/>
</dbReference>
<accession>A0A0G4JXE7</accession>
<reference evidence="2" key="1">
    <citation type="submission" date="2015-01" db="EMBL/GenBank/DDBJ databases">
        <authorList>
            <person name="Paterson Steve"/>
        </authorList>
    </citation>
    <scope>NUCLEOTIDE SEQUENCE [LARGE SCALE GENOMIC DNA]</scope>
    <source>
        <strain evidence="2">OBR1</strain>
    </source>
</reference>
<dbReference type="PANTHER" id="PTHR34986:SF1">
    <property type="entry name" value="PROTEIN YIAL"/>
    <property type="match status" value="1"/>
</dbReference>
<dbReference type="Proteomes" id="UP000044377">
    <property type="component" value="Unassembled WGS sequence"/>
</dbReference>
<dbReference type="GO" id="GO:0005829">
    <property type="term" value="C:cytosol"/>
    <property type="evidence" value="ECO:0007669"/>
    <property type="project" value="TreeGrafter"/>
</dbReference>
<dbReference type="InterPro" id="IPR037012">
    <property type="entry name" value="NanQ/TabA/YiaL_sf"/>
</dbReference>
<evidence type="ECO:0000313" key="1">
    <source>
        <dbReference type="EMBL" id="CPR18094.1"/>
    </source>
</evidence>
<dbReference type="OrthoDB" id="6196468at2"/>
<dbReference type="PANTHER" id="PTHR34986">
    <property type="entry name" value="EVOLVED BETA-GALACTOSIDASE SUBUNIT BETA"/>
    <property type="match status" value="1"/>
</dbReference>
<evidence type="ECO:0000313" key="2">
    <source>
        <dbReference type="Proteomes" id="UP000044377"/>
    </source>
</evidence>
<dbReference type="RefSeq" id="WP_048637979.1">
    <property type="nucleotide sequence ID" value="NZ_CGIG01000001.1"/>
</dbReference>
<dbReference type="AlphaFoldDB" id="A0A0G4JXE7"/>
<sequence length="157" mass="17586">MIVDELKNALDNPCYPDAIRRTLVAISKLDLAALPAGEQDIEGREIYLNHIIGQSKPLHEQQPELHRYYIDLHFLIEGREYIGAAPGTQGQRPSMEFDTERDYGFYQGIGNETLLALSPGDFALLFPGELHRPMATLTQPAPLRKLVVKIAAHLLRG</sequence>
<gene>
    <name evidence="1" type="ORF">BN1221_03020c</name>
</gene>
<proteinExistence type="predicted"/>
<keyword evidence="2" id="KW-1185">Reference proteome</keyword>
<dbReference type="STRING" id="1109412.BN1221_03020c"/>
<keyword evidence="1" id="KW-0413">Isomerase</keyword>
<organism evidence="1 2">
    <name type="scientific">Brenneria goodwinii</name>
    <dbReference type="NCBI Taxonomy" id="1109412"/>
    <lineage>
        <taxon>Bacteria</taxon>
        <taxon>Pseudomonadati</taxon>
        <taxon>Pseudomonadota</taxon>
        <taxon>Gammaproteobacteria</taxon>
        <taxon>Enterobacterales</taxon>
        <taxon>Pectobacteriaceae</taxon>
        <taxon>Brenneria</taxon>
    </lineage>
</organism>
<dbReference type="EMBL" id="CGIG01000001">
    <property type="protein sequence ID" value="CPR18094.1"/>
    <property type="molecule type" value="Genomic_DNA"/>
</dbReference>
<protein>
    <submittedName>
        <fullName evidence="1">Putative sugar isomerase involved in processing of exogenous sialic acid</fullName>
    </submittedName>
</protein>
<dbReference type="GO" id="GO:0016853">
    <property type="term" value="F:isomerase activity"/>
    <property type="evidence" value="ECO:0007669"/>
    <property type="project" value="UniProtKB-KW"/>
</dbReference>
<dbReference type="SUPFAM" id="SSF51197">
    <property type="entry name" value="Clavaminate synthase-like"/>
    <property type="match status" value="1"/>
</dbReference>